<dbReference type="PANTHER" id="PTHR30126:SF98">
    <property type="entry name" value="HTH-TYPE TRANSCRIPTIONAL ACTIVATOR BAUR"/>
    <property type="match status" value="1"/>
</dbReference>
<evidence type="ECO:0000256" key="1">
    <source>
        <dbReference type="ARBA" id="ARBA00009437"/>
    </source>
</evidence>
<dbReference type="Proteomes" id="UP000651977">
    <property type="component" value="Unassembled WGS sequence"/>
</dbReference>
<dbReference type="SUPFAM" id="SSF53850">
    <property type="entry name" value="Periplasmic binding protein-like II"/>
    <property type="match status" value="1"/>
</dbReference>
<dbReference type="RefSeq" id="WP_055731556.1">
    <property type="nucleotide sequence ID" value="NZ_BMDY01000002.1"/>
</dbReference>
<feature type="domain" description="HTH lysR-type" evidence="5">
    <location>
        <begin position="13"/>
        <end position="70"/>
    </location>
</feature>
<evidence type="ECO:0000256" key="4">
    <source>
        <dbReference type="ARBA" id="ARBA00023163"/>
    </source>
</evidence>
<accession>A0ABQ1HXR9</accession>
<dbReference type="Gene3D" id="3.40.190.10">
    <property type="entry name" value="Periplasmic binding protein-like II"/>
    <property type="match status" value="2"/>
</dbReference>
<keyword evidence="4" id="KW-0804">Transcription</keyword>
<dbReference type="Pfam" id="PF00126">
    <property type="entry name" value="HTH_1"/>
    <property type="match status" value="1"/>
</dbReference>
<keyword evidence="3" id="KW-0238">DNA-binding</keyword>
<proteinExistence type="inferred from homology"/>
<sequence length="310" mass="34596">MLDPSNTKQLSEYDLRLLRVFKAVVEHGGFAAAESSLGITRSTISVHMASLESRMNIKLCVRGRSGFALTERGQVVYQACLKLFSSIQEFGSLVDNLGKTLSGELVILYSDLLDQHSIHNIGRAVAAIKQQAPRLCIFLNMETVANIEAALINNRAHIGFYPAYRKIDGLISEVVFSEQLYLSVAQSSELYHVNDQDIDGKLLAQYSAIHPGIELNPMGRDLLAQLNFGAKGYQFDSRVALILSGAFIGYLPKSELKPYLQSQQIRLIKPEQLHYPFELSLVQKMNPNEKEKVALGMAELQRVFKQQPKP</sequence>
<dbReference type="InterPro" id="IPR036390">
    <property type="entry name" value="WH_DNA-bd_sf"/>
</dbReference>
<reference evidence="7" key="1">
    <citation type="journal article" date="2019" name="Int. J. Syst. Evol. Microbiol.">
        <title>The Global Catalogue of Microorganisms (GCM) 10K type strain sequencing project: providing services to taxonomists for standard genome sequencing and annotation.</title>
        <authorList>
            <consortium name="The Broad Institute Genomics Platform"/>
            <consortium name="The Broad Institute Genome Sequencing Center for Infectious Disease"/>
            <person name="Wu L."/>
            <person name="Ma J."/>
        </authorList>
    </citation>
    <scope>NUCLEOTIDE SEQUENCE [LARGE SCALE GENOMIC DNA]</scope>
    <source>
        <strain evidence="7">CGMCC 1.10131</strain>
    </source>
</reference>
<evidence type="ECO:0000313" key="6">
    <source>
        <dbReference type="EMBL" id="GGA95514.1"/>
    </source>
</evidence>
<gene>
    <name evidence="6" type="ORF">GCM10007414_05400</name>
</gene>
<evidence type="ECO:0000313" key="7">
    <source>
        <dbReference type="Proteomes" id="UP000651977"/>
    </source>
</evidence>
<keyword evidence="2" id="KW-0805">Transcription regulation</keyword>
<dbReference type="PROSITE" id="PS50931">
    <property type="entry name" value="HTH_LYSR"/>
    <property type="match status" value="1"/>
</dbReference>
<comment type="similarity">
    <text evidence="1">Belongs to the LysR transcriptional regulatory family.</text>
</comment>
<dbReference type="InterPro" id="IPR000847">
    <property type="entry name" value="LysR_HTH_N"/>
</dbReference>
<organism evidence="6 7">
    <name type="scientific">Agarivorans gilvus</name>
    <dbReference type="NCBI Taxonomy" id="680279"/>
    <lineage>
        <taxon>Bacteria</taxon>
        <taxon>Pseudomonadati</taxon>
        <taxon>Pseudomonadota</taxon>
        <taxon>Gammaproteobacteria</taxon>
        <taxon>Alteromonadales</taxon>
        <taxon>Alteromonadaceae</taxon>
        <taxon>Agarivorans</taxon>
    </lineage>
</organism>
<dbReference type="InterPro" id="IPR005119">
    <property type="entry name" value="LysR_subst-bd"/>
</dbReference>
<evidence type="ECO:0000256" key="3">
    <source>
        <dbReference type="ARBA" id="ARBA00023125"/>
    </source>
</evidence>
<name>A0ABQ1HXR9_9ALTE</name>
<evidence type="ECO:0000259" key="5">
    <source>
        <dbReference type="PROSITE" id="PS50931"/>
    </source>
</evidence>
<dbReference type="SUPFAM" id="SSF46785">
    <property type="entry name" value="Winged helix' DNA-binding domain"/>
    <property type="match status" value="1"/>
</dbReference>
<protein>
    <submittedName>
        <fullName evidence="6">LysR family transcriptional regulator</fullName>
    </submittedName>
</protein>
<dbReference type="Pfam" id="PF03466">
    <property type="entry name" value="LysR_substrate"/>
    <property type="match status" value="1"/>
</dbReference>
<dbReference type="PANTHER" id="PTHR30126">
    <property type="entry name" value="HTH-TYPE TRANSCRIPTIONAL REGULATOR"/>
    <property type="match status" value="1"/>
</dbReference>
<dbReference type="Gene3D" id="1.10.10.10">
    <property type="entry name" value="Winged helix-like DNA-binding domain superfamily/Winged helix DNA-binding domain"/>
    <property type="match status" value="1"/>
</dbReference>
<dbReference type="EMBL" id="BMDY01000002">
    <property type="protein sequence ID" value="GGA95514.1"/>
    <property type="molecule type" value="Genomic_DNA"/>
</dbReference>
<keyword evidence="7" id="KW-1185">Reference proteome</keyword>
<dbReference type="InterPro" id="IPR036388">
    <property type="entry name" value="WH-like_DNA-bd_sf"/>
</dbReference>
<evidence type="ECO:0000256" key="2">
    <source>
        <dbReference type="ARBA" id="ARBA00023015"/>
    </source>
</evidence>
<comment type="caution">
    <text evidence="6">The sequence shown here is derived from an EMBL/GenBank/DDBJ whole genome shotgun (WGS) entry which is preliminary data.</text>
</comment>